<dbReference type="GO" id="GO:0002161">
    <property type="term" value="F:aminoacyl-tRNA deacylase activity"/>
    <property type="evidence" value="ECO:0007669"/>
    <property type="project" value="InterPro"/>
</dbReference>
<dbReference type="NCBIfam" id="TIGR00392">
    <property type="entry name" value="ileS"/>
    <property type="match status" value="1"/>
</dbReference>
<dbReference type="Gene3D" id="1.10.730.10">
    <property type="entry name" value="Isoleucyl-tRNA Synthetase, Domain 1"/>
    <property type="match status" value="1"/>
</dbReference>
<dbReference type="Proteomes" id="UP000178774">
    <property type="component" value="Unassembled WGS sequence"/>
</dbReference>
<reference evidence="21 22" key="1">
    <citation type="journal article" date="2016" name="Nat. Commun.">
        <title>Thousands of microbial genomes shed light on interconnected biogeochemical processes in an aquifer system.</title>
        <authorList>
            <person name="Anantharaman K."/>
            <person name="Brown C.T."/>
            <person name="Hug L.A."/>
            <person name="Sharon I."/>
            <person name="Castelle C.J."/>
            <person name="Probst A.J."/>
            <person name="Thomas B.C."/>
            <person name="Singh A."/>
            <person name="Wilkins M.J."/>
            <person name="Karaoz U."/>
            <person name="Brodie E.L."/>
            <person name="Williams K.H."/>
            <person name="Hubbard S.S."/>
            <person name="Banfield J.F."/>
        </authorList>
    </citation>
    <scope>NUCLEOTIDE SEQUENCE [LARGE SCALE GENOMIC DNA]</scope>
</reference>
<name>A0A1G2HS52_9BACT</name>
<dbReference type="GO" id="GO:0046872">
    <property type="term" value="F:metal ion binding"/>
    <property type="evidence" value="ECO:0007669"/>
    <property type="project" value="UniProtKB-KW"/>
</dbReference>
<dbReference type="SUPFAM" id="SSF50677">
    <property type="entry name" value="ValRS/IleRS/LeuRS editing domain"/>
    <property type="match status" value="1"/>
</dbReference>
<keyword evidence="9 17" id="KW-0547">Nucleotide-binding</keyword>
<dbReference type="PROSITE" id="PS00178">
    <property type="entry name" value="AA_TRNA_LIGASE_I"/>
    <property type="match status" value="1"/>
</dbReference>
<dbReference type="InterPro" id="IPR023586">
    <property type="entry name" value="Ile-tRNA-ligase_type2"/>
</dbReference>
<dbReference type="PANTHER" id="PTHR42780">
    <property type="entry name" value="SOLEUCYL-TRNA SYNTHETASE"/>
    <property type="match status" value="1"/>
</dbReference>
<dbReference type="GO" id="GO:0004822">
    <property type="term" value="F:isoleucine-tRNA ligase activity"/>
    <property type="evidence" value="ECO:0007669"/>
    <property type="project" value="UniProtKB-UniRule"/>
</dbReference>
<dbReference type="PRINTS" id="PR00984">
    <property type="entry name" value="TRNASYNTHILE"/>
</dbReference>
<evidence type="ECO:0000313" key="22">
    <source>
        <dbReference type="Proteomes" id="UP000178774"/>
    </source>
</evidence>
<dbReference type="InterPro" id="IPR009080">
    <property type="entry name" value="tRNAsynth_Ia_anticodon-bd"/>
</dbReference>
<proteinExistence type="inferred from homology"/>
<evidence type="ECO:0000259" key="19">
    <source>
        <dbReference type="Pfam" id="PF00133"/>
    </source>
</evidence>
<evidence type="ECO:0000256" key="3">
    <source>
        <dbReference type="ARBA" id="ARBA00007078"/>
    </source>
</evidence>
<dbReference type="SUPFAM" id="SSF52374">
    <property type="entry name" value="Nucleotidylyl transferase"/>
    <property type="match status" value="1"/>
</dbReference>
<keyword evidence="10" id="KW-0862">Zinc</keyword>
<dbReference type="CDD" id="cd07961">
    <property type="entry name" value="Anticodon_Ia_Ile_ABEc"/>
    <property type="match status" value="1"/>
</dbReference>
<comment type="function">
    <text evidence="14">Catalyzes the attachment of isoleucine to tRNA(Ile). As IleRS can inadvertently accommodate and process structurally similar amino acids such as valine, to avoid such errors it has two additional distinct tRNA(Ile)-dependent editing activities. One activity is designated as 'pretransfer' editing and involves the hydrolysis of activated Val-AMP. The other activity is designated 'posttransfer' editing and involves deacylation of mischarged Val-tRNA(Ile).</text>
</comment>
<evidence type="ECO:0000256" key="10">
    <source>
        <dbReference type="ARBA" id="ARBA00022833"/>
    </source>
</evidence>
<evidence type="ECO:0000256" key="17">
    <source>
        <dbReference type="RuleBase" id="RU363035"/>
    </source>
</evidence>
<evidence type="ECO:0000313" key="21">
    <source>
        <dbReference type="EMBL" id="OGZ65255.1"/>
    </source>
</evidence>
<dbReference type="InterPro" id="IPR002300">
    <property type="entry name" value="aa-tRNA-synth_Ia"/>
</dbReference>
<sequence length="976" mass="111314">MPYHFSEEENKILKFWRDNRIFEKSLEQTKKGKPFVFYDGPPFATGTPHYGHLLQSVIKDAIPRYKTMQGFYVQRQWGWDCHGLPIENIVEKELGSKSKKDILAMGSKKFNDLCRERIFTFIGEWEKIIPRFGRWVDMKNAYRTMDFEYMQSEWWAFKALYDKGLIYEDYRSMHICPRCETTLSQGEVADGYKTIKDLSVTVKFELIDQPGTFILAWTTTPWTLPGNVALAVGADIEYVKVKTLGHSPTGEPGEEVVILAKSRVEQVLKDKPYEIVQTLKGKDLAGLKYKPLFDFYAQDAALKNRENGWKVYAADFITDTDGTGIAHEAPTFGADDWALLKQVNLPFVQHVKMDGIFKPETGEFSGLDLKPRAKNKPEEIREADLTVVKALEQKGLVFSYEKYEHAYPHCWRCDTALLNYATSSWFVAVEKIKQKLLKTAKKINWSPEHIKEGRFGQWLEGARDWSISRQRFWANTIPVWRCDKCGQQEVFGSAAELEKASGVKVTDLHKEIVDEVTFYCECVGRFRRVPDVLDTWFDSGSVAFATKRPIPADFIGEAQDQTRAWFYYQHVLIGALFGKTAFKNAIATGFIWAEDGKKMSKKLKNYPDPSDIMEKYGADAMRFYILTSPVVAGENLSFSEKGVDEIAKKNIGRLYNVLEFYKLYENGTLAQDTSKNVLDRWILARLAELVTTCTAGYESYQLDVATRPLADFIDDLSVWYLRRSRDRFKAAPQGGESPRANLADGGPRPENSGREDNDDKKLALATLRFVLQQLSKIMAPAMPFFAEYLFSAVRGDGDAKSVHLVQWPTTPKKLNVEILEKMAQIRQVVTLALAQRNAKAIKVRQPLTSLKIKNSKSQITNNTELLELIKDEVNVKEVLFDDTIEQEVALDTQITPELREEGMLRDLIRDVQGKRKEAELKPVDEILVEIAGAKELLAAIEKNKTMLLKEMRAANITLSLSQENIITIKKTNHAAI</sequence>
<evidence type="ECO:0000256" key="2">
    <source>
        <dbReference type="ARBA" id="ARBA00004496"/>
    </source>
</evidence>
<gene>
    <name evidence="21" type="ORF">A2822_03850</name>
</gene>
<evidence type="ECO:0000259" key="20">
    <source>
        <dbReference type="Pfam" id="PF08264"/>
    </source>
</evidence>
<dbReference type="AlphaFoldDB" id="A0A1G2HS52"/>
<evidence type="ECO:0000256" key="7">
    <source>
        <dbReference type="ARBA" id="ARBA00022598"/>
    </source>
</evidence>
<dbReference type="PANTHER" id="PTHR42780:SF1">
    <property type="entry name" value="ISOLEUCINE--TRNA LIGASE, CYTOPLASMIC"/>
    <property type="match status" value="1"/>
</dbReference>
<comment type="caution">
    <text evidence="21">The sequence shown here is derived from an EMBL/GenBank/DDBJ whole genome shotgun (WGS) entry which is preliminary data.</text>
</comment>
<organism evidence="21 22">
    <name type="scientific">Candidatus Staskawiczbacteria bacterium RIFCSPHIGHO2_01_FULL_41_41</name>
    <dbReference type="NCBI Taxonomy" id="1802203"/>
    <lineage>
        <taxon>Bacteria</taxon>
        <taxon>Candidatus Staskawicziibacteriota</taxon>
    </lineage>
</organism>
<evidence type="ECO:0000256" key="1">
    <source>
        <dbReference type="ARBA" id="ARBA00001947"/>
    </source>
</evidence>
<dbReference type="Pfam" id="PF00133">
    <property type="entry name" value="tRNA-synt_1"/>
    <property type="match status" value="1"/>
</dbReference>
<evidence type="ECO:0000256" key="14">
    <source>
        <dbReference type="ARBA" id="ARBA00025217"/>
    </source>
</evidence>
<comment type="catalytic activity">
    <reaction evidence="15">
        <text>tRNA(Ile) + L-isoleucine + ATP = L-isoleucyl-tRNA(Ile) + AMP + diphosphate</text>
        <dbReference type="Rhea" id="RHEA:11060"/>
        <dbReference type="Rhea" id="RHEA-COMP:9666"/>
        <dbReference type="Rhea" id="RHEA-COMP:9695"/>
        <dbReference type="ChEBI" id="CHEBI:30616"/>
        <dbReference type="ChEBI" id="CHEBI:33019"/>
        <dbReference type="ChEBI" id="CHEBI:58045"/>
        <dbReference type="ChEBI" id="CHEBI:78442"/>
        <dbReference type="ChEBI" id="CHEBI:78528"/>
        <dbReference type="ChEBI" id="CHEBI:456215"/>
        <dbReference type="EC" id="6.1.1.5"/>
    </reaction>
</comment>
<evidence type="ECO:0000256" key="11">
    <source>
        <dbReference type="ARBA" id="ARBA00022840"/>
    </source>
</evidence>
<dbReference type="InterPro" id="IPR033709">
    <property type="entry name" value="Anticodon_Ile_ABEc"/>
</dbReference>
<dbReference type="GO" id="GO:0000049">
    <property type="term" value="F:tRNA binding"/>
    <property type="evidence" value="ECO:0007669"/>
    <property type="project" value="InterPro"/>
</dbReference>
<dbReference type="Pfam" id="PF08264">
    <property type="entry name" value="Anticodon_1"/>
    <property type="match status" value="1"/>
</dbReference>
<dbReference type="GO" id="GO:0006428">
    <property type="term" value="P:isoleucyl-tRNA aminoacylation"/>
    <property type="evidence" value="ECO:0007669"/>
    <property type="project" value="UniProtKB-UniRule"/>
</dbReference>
<accession>A0A1G2HS52</accession>
<dbReference type="Gene3D" id="3.40.50.620">
    <property type="entry name" value="HUPs"/>
    <property type="match status" value="2"/>
</dbReference>
<evidence type="ECO:0000256" key="4">
    <source>
        <dbReference type="ARBA" id="ARBA00011245"/>
    </source>
</evidence>
<evidence type="ECO:0000256" key="5">
    <source>
        <dbReference type="ARBA" id="ARBA00013165"/>
    </source>
</evidence>
<evidence type="ECO:0000256" key="6">
    <source>
        <dbReference type="ARBA" id="ARBA00022490"/>
    </source>
</evidence>
<keyword evidence="12 17" id="KW-0648">Protein biosynthesis</keyword>
<keyword evidence="13 17" id="KW-0030">Aminoacyl-tRNA synthetase</keyword>
<protein>
    <recommendedName>
        <fullName evidence="5 16">Isoleucine--tRNA ligase</fullName>
        <ecNumber evidence="5 16">6.1.1.5</ecNumber>
    </recommendedName>
</protein>
<dbReference type="Pfam" id="PF19302">
    <property type="entry name" value="DUF5915"/>
    <property type="match status" value="1"/>
</dbReference>
<comment type="cofactor">
    <cofactor evidence="1">
        <name>Zn(2+)</name>
        <dbReference type="ChEBI" id="CHEBI:29105"/>
    </cofactor>
</comment>
<keyword evidence="11 17" id="KW-0067">ATP-binding</keyword>
<dbReference type="EC" id="6.1.1.5" evidence="5 16"/>
<dbReference type="InterPro" id="IPR009008">
    <property type="entry name" value="Val/Leu/Ile-tRNA-synth_edit"/>
</dbReference>
<evidence type="ECO:0000256" key="15">
    <source>
        <dbReference type="ARBA" id="ARBA00048359"/>
    </source>
</evidence>
<evidence type="ECO:0000256" key="13">
    <source>
        <dbReference type="ARBA" id="ARBA00023146"/>
    </source>
</evidence>
<evidence type="ECO:0000256" key="9">
    <source>
        <dbReference type="ARBA" id="ARBA00022741"/>
    </source>
</evidence>
<keyword evidence="6" id="KW-0963">Cytoplasm</keyword>
<evidence type="ECO:0000256" key="8">
    <source>
        <dbReference type="ARBA" id="ARBA00022723"/>
    </source>
</evidence>
<evidence type="ECO:0000256" key="16">
    <source>
        <dbReference type="NCBIfam" id="TIGR00392"/>
    </source>
</evidence>
<feature type="region of interest" description="Disordered" evidence="18">
    <location>
        <begin position="730"/>
        <end position="758"/>
    </location>
</feature>
<dbReference type="SUPFAM" id="SSF47323">
    <property type="entry name" value="Anticodon-binding domain of a subclass of class I aminoacyl-tRNA synthetases"/>
    <property type="match status" value="1"/>
</dbReference>
<evidence type="ECO:0000256" key="18">
    <source>
        <dbReference type="SAM" id="MobiDB-lite"/>
    </source>
</evidence>
<dbReference type="InterPro" id="IPR001412">
    <property type="entry name" value="aa-tRNA-synth_I_CS"/>
</dbReference>
<keyword evidence="7 17" id="KW-0436">Ligase</keyword>
<dbReference type="GO" id="GO:0005524">
    <property type="term" value="F:ATP binding"/>
    <property type="evidence" value="ECO:0007669"/>
    <property type="project" value="UniProtKB-KW"/>
</dbReference>
<evidence type="ECO:0000256" key="12">
    <source>
        <dbReference type="ARBA" id="ARBA00022917"/>
    </source>
</evidence>
<comment type="subunit">
    <text evidence="4">Monomer.</text>
</comment>
<comment type="similarity">
    <text evidence="3">Belongs to the class-I aminoacyl-tRNA synthetase family. IleS type 2 subfamily.</text>
</comment>
<keyword evidence="8" id="KW-0479">Metal-binding</keyword>
<dbReference type="EMBL" id="MHOP01000025">
    <property type="protein sequence ID" value="OGZ65255.1"/>
    <property type="molecule type" value="Genomic_DNA"/>
</dbReference>
<dbReference type="InterPro" id="IPR002301">
    <property type="entry name" value="Ile-tRNA-ligase"/>
</dbReference>
<dbReference type="InterPro" id="IPR014729">
    <property type="entry name" value="Rossmann-like_a/b/a_fold"/>
</dbReference>
<feature type="domain" description="Aminoacyl-tRNA synthetase class Ia" evidence="19">
    <location>
        <begin position="11"/>
        <end position="636"/>
    </location>
</feature>
<comment type="subcellular location">
    <subcellularLocation>
        <location evidence="2">Cytoplasm</location>
    </subcellularLocation>
</comment>
<feature type="domain" description="Methionyl/Valyl/Leucyl/Isoleucyl-tRNA synthetase anticodon-binding" evidence="20">
    <location>
        <begin position="679"/>
        <end position="731"/>
    </location>
</feature>
<dbReference type="FunFam" id="3.40.50.620:FF:000063">
    <property type="entry name" value="Isoleucine--tRNA ligase"/>
    <property type="match status" value="1"/>
</dbReference>
<dbReference type="GO" id="GO:0005737">
    <property type="term" value="C:cytoplasm"/>
    <property type="evidence" value="ECO:0007669"/>
    <property type="project" value="UniProtKB-SubCell"/>
</dbReference>
<dbReference type="InterPro" id="IPR013155">
    <property type="entry name" value="M/V/L/I-tRNA-synth_anticd-bd"/>
</dbReference>